<dbReference type="SFLD" id="SFLDS00005">
    <property type="entry name" value="Isoprenoid_Synthase_Type_I"/>
    <property type="match status" value="1"/>
</dbReference>
<keyword evidence="4" id="KW-1185">Reference proteome</keyword>
<accession>A0A562IMU1</accession>
<comment type="pathway">
    <text evidence="1">Carotenoid biosynthesis; phytoene biosynthesis.</text>
</comment>
<dbReference type="UniPathway" id="UPA00799"/>
<dbReference type="AlphaFoldDB" id="A0A562IMU1"/>
<dbReference type="GO" id="GO:0051996">
    <property type="term" value="F:squalene synthase [NAD(P)H] activity"/>
    <property type="evidence" value="ECO:0007669"/>
    <property type="project" value="InterPro"/>
</dbReference>
<reference evidence="3 4" key="1">
    <citation type="submission" date="2019-07" db="EMBL/GenBank/DDBJ databases">
        <title>R&amp;d 2014.</title>
        <authorList>
            <person name="Klenk H.-P."/>
        </authorList>
    </citation>
    <scope>NUCLEOTIDE SEQUENCE [LARGE SCALE GENOMIC DNA]</scope>
    <source>
        <strain evidence="3 4">DSM 45764</strain>
    </source>
</reference>
<organism evidence="3 4">
    <name type="scientific">Modestobacter roseus</name>
    <dbReference type="NCBI Taxonomy" id="1181884"/>
    <lineage>
        <taxon>Bacteria</taxon>
        <taxon>Bacillati</taxon>
        <taxon>Actinomycetota</taxon>
        <taxon>Actinomycetes</taxon>
        <taxon>Geodermatophilales</taxon>
        <taxon>Geodermatophilaceae</taxon>
        <taxon>Modestobacter</taxon>
    </lineage>
</organism>
<dbReference type="InterPro" id="IPR008949">
    <property type="entry name" value="Isoprenoid_synthase_dom_sf"/>
</dbReference>
<dbReference type="GO" id="GO:0004311">
    <property type="term" value="F:geranylgeranyl diphosphate synthase activity"/>
    <property type="evidence" value="ECO:0007669"/>
    <property type="project" value="InterPro"/>
</dbReference>
<dbReference type="CDD" id="cd00683">
    <property type="entry name" value="Trans_IPPS_HH"/>
    <property type="match status" value="1"/>
</dbReference>
<dbReference type="SFLD" id="SFLDG01018">
    <property type="entry name" value="Squalene/Phytoene_Synthase_Lik"/>
    <property type="match status" value="1"/>
</dbReference>
<protein>
    <submittedName>
        <fullName evidence="3">Phytoene synthase</fullName>
    </submittedName>
</protein>
<dbReference type="PROSITE" id="PS01045">
    <property type="entry name" value="SQUALEN_PHYTOEN_SYN_2"/>
    <property type="match status" value="1"/>
</dbReference>
<dbReference type="RefSeq" id="WP_208103984.1">
    <property type="nucleotide sequence ID" value="NZ_JABGDC010000007.1"/>
</dbReference>
<dbReference type="GO" id="GO:0016117">
    <property type="term" value="P:carotenoid biosynthetic process"/>
    <property type="evidence" value="ECO:0007669"/>
    <property type="project" value="UniProtKB-ARBA"/>
</dbReference>
<evidence type="ECO:0000313" key="3">
    <source>
        <dbReference type="EMBL" id="TWH72341.1"/>
    </source>
</evidence>
<dbReference type="Proteomes" id="UP000321490">
    <property type="component" value="Unassembled WGS sequence"/>
</dbReference>
<dbReference type="PANTHER" id="PTHR31480">
    <property type="entry name" value="BIFUNCTIONAL LYCOPENE CYCLASE/PHYTOENE SYNTHASE"/>
    <property type="match status" value="1"/>
</dbReference>
<keyword evidence="2" id="KW-0808">Transferase</keyword>
<dbReference type="Gene3D" id="1.10.600.10">
    <property type="entry name" value="Farnesyl Diphosphate Synthase"/>
    <property type="match status" value="1"/>
</dbReference>
<dbReference type="Pfam" id="PF00494">
    <property type="entry name" value="SQS_PSY"/>
    <property type="match status" value="1"/>
</dbReference>
<name>A0A562IMU1_9ACTN</name>
<gene>
    <name evidence="3" type="ORF">JD78_00852</name>
</gene>
<dbReference type="InterPro" id="IPR019845">
    <property type="entry name" value="Squalene/phytoene_synthase_CS"/>
</dbReference>
<dbReference type="SUPFAM" id="SSF48576">
    <property type="entry name" value="Terpenoid synthases"/>
    <property type="match status" value="1"/>
</dbReference>
<evidence type="ECO:0000256" key="2">
    <source>
        <dbReference type="ARBA" id="ARBA00022679"/>
    </source>
</evidence>
<comment type="caution">
    <text evidence="3">The sequence shown here is derived from an EMBL/GenBank/DDBJ whole genome shotgun (WGS) entry which is preliminary data.</text>
</comment>
<dbReference type="InterPro" id="IPR033904">
    <property type="entry name" value="Trans_IPPS_HH"/>
</dbReference>
<dbReference type="InterPro" id="IPR002060">
    <property type="entry name" value="Squ/phyt_synthse"/>
</dbReference>
<dbReference type="EMBL" id="VLKF01000001">
    <property type="protein sequence ID" value="TWH72341.1"/>
    <property type="molecule type" value="Genomic_DNA"/>
</dbReference>
<dbReference type="SFLD" id="SFLDG01212">
    <property type="entry name" value="Phytoene_synthase_like"/>
    <property type="match status" value="1"/>
</dbReference>
<proteinExistence type="predicted"/>
<evidence type="ECO:0000256" key="1">
    <source>
        <dbReference type="ARBA" id="ARBA00004684"/>
    </source>
</evidence>
<sequence>MIATPPPTREQQQARLDAAYAVCRGIAAEHGKSYFLATRLLTPDRRAAIHALYAAARVADDIVDVGADQPGRDPEGELLAWSTAALEEVEAGWSDDPVRLALVHTYRRYGIPMEHLVDFLAAMTSDLDVSGYADLAALDRYMWGSASVIGLQVLPVLGTARGVAREEAAPHAIALGEAFQLTNFLRDVAEDVDRGRVYLPADMMAAHGVTREQLAARQHTPGFTALMREMVAVTRRRYDDATPGTPMLAPESRDCVRAATDLYGGILTEIERADYRVLDGRVRVSRPRRLAVFARRLTAAQLARVRSTRAKPNSRSSTGA</sequence>
<evidence type="ECO:0000313" key="4">
    <source>
        <dbReference type="Proteomes" id="UP000321490"/>
    </source>
</evidence>
<dbReference type="InterPro" id="IPR044843">
    <property type="entry name" value="Trans_IPPS_bact-type"/>
</dbReference>